<dbReference type="Proteomes" id="UP000798662">
    <property type="component" value="Chromosome 1"/>
</dbReference>
<protein>
    <submittedName>
        <fullName evidence="1">Uncharacterized protein</fullName>
    </submittedName>
</protein>
<keyword evidence="2" id="KW-1185">Reference proteome</keyword>
<reference evidence="1" key="1">
    <citation type="submission" date="2019-11" db="EMBL/GenBank/DDBJ databases">
        <title>Nori genome reveals adaptations in red seaweeds to the harsh intertidal environment.</title>
        <authorList>
            <person name="Wang D."/>
            <person name="Mao Y."/>
        </authorList>
    </citation>
    <scope>NUCLEOTIDE SEQUENCE</scope>
    <source>
        <tissue evidence="1">Gametophyte</tissue>
    </source>
</reference>
<comment type="caution">
    <text evidence="1">The sequence shown here is derived from an EMBL/GenBank/DDBJ whole genome shotgun (WGS) entry which is preliminary data.</text>
</comment>
<proteinExistence type="predicted"/>
<gene>
    <name evidence="1" type="ORF">I4F81_000158</name>
</gene>
<evidence type="ECO:0000313" key="1">
    <source>
        <dbReference type="EMBL" id="KAK1857541.1"/>
    </source>
</evidence>
<organism evidence="1 2">
    <name type="scientific">Pyropia yezoensis</name>
    <name type="common">Susabi-nori</name>
    <name type="synonym">Porphyra yezoensis</name>
    <dbReference type="NCBI Taxonomy" id="2788"/>
    <lineage>
        <taxon>Eukaryota</taxon>
        <taxon>Rhodophyta</taxon>
        <taxon>Bangiophyceae</taxon>
        <taxon>Bangiales</taxon>
        <taxon>Bangiaceae</taxon>
        <taxon>Pyropia</taxon>
    </lineage>
</organism>
<accession>A0ACC3BJ65</accession>
<sequence>MGRPAVTSTANRTSTSRLIVKGLAPKTDTAALRATFSRYGTLTDARVLATADGRSRQFGFVGFDDPGAAAAARAGLNRTYLGAARLAVEYARAVGDDAIPRPWSRYSVGSSRYTSKHGGGGGGGGDDKGDGGDGTDEAGVAAGDGGAAGTAADAKLAEFKAVMQKRSRKPLWADGAAVAAAPGGRRGEGVAKRKRAEVALDASTLKRYELAPGADAGETGRIFVRNLAFSVTEDDLDTLFSRHGTLAEVHLVVDPDTRRSRGIAYILYVLPECAVAALAALDGEIFAGRILHLLPAAGRPPPLEARHGGSGGGASAYQAAAASARVASAVAGTDVSAGRSALYVDSHAVARATAERLGVSTAEVLADDGYAAVRLAAGEARLQADARAALAAAGVDVAALTAGAGGGRAGGGGAGRGRRSRATLLAKNLPAGTTAEALEALFSPHGLLTGVVVAPGGVLAVVQFGSAGDAKAAHAELAYSRIGDRPLYLEWAPAAAVAGFGVAAAKRLREENLNFTTTDDALRAHFERRPRAEGPGDPHVVCSATVARKRVAERRAQAAAPGAPRPSMGYGFVAFPDRAAAVAAVARLQRSRLDGHALELKLSTRGADAVAAAAACDLVTPTASRGGAAAVAAGGGGGSAKLVVKNVAFGATAKEIRALFASFASVKGVRLPRGGDGRPKGYAFVELASASEAAAARTTLADAHLYGRHLVLEAARDEAVGASVDALQALAAGKERRRGRPKAGAGGGGRTAARGGSSSEDDEADEHEMMLDSLYT</sequence>
<dbReference type="EMBL" id="CM020618">
    <property type="protein sequence ID" value="KAK1857541.1"/>
    <property type="molecule type" value="Genomic_DNA"/>
</dbReference>
<name>A0ACC3BJ65_PYRYE</name>
<evidence type="ECO:0000313" key="2">
    <source>
        <dbReference type="Proteomes" id="UP000798662"/>
    </source>
</evidence>